<keyword evidence="4 11" id="KW-0633">Potassium transport</keyword>
<evidence type="ECO:0000256" key="5">
    <source>
        <dbReference type="ARBA" id="ARBA00022692"/>
    </source>
</evidence>
<evidence type="ECO:0000256" key="8">
    <source>
        <dbReference type="ARBA" id="ARBA00022989"/>
    </source>
</evidence>
<dbReference type="GO" id="GO:0015079">
    <property type="term" value="F:potassium ion transmembrane transporter activity"/>
    <property type="evidence" value="ECO:0007669"/>
    <property type="project" value="UniProtKB-UniRule"/>
</dbReference>
<dbReference type="InterPro" id="IPR053952">
    <property type="entry name" value="K_trans_C"/>
</dbReference>
<reference evidence="14 15" key="1">
    <citation type="submission" date="2015-10" db="EMBL/GenBank/DDBJ databases">
        <title>Erysipelothrix larvae sp. LV19 isolated from the larval gut of the rhinoceros beetle, Trypoxylus dichotomus.</title>
        <authorList>
            <person name="Lim S."/>
            <person name="Kim B.-C."/>
        </authorList>
    </citation>
    <scope>NUCLEOTIDE SEQUENCE [LARGE SCALE GENOMIC DNA]</scope>
    <source>
        <strain evidence="14 15">LV19</strain>
    </source>
</reference>
<protein>
    <recommendedName>
        <fullName evidence="11">Probable potassium transport system protein Kup</fullName>
    </recommendedName>
</protein>
<evidence type="ECO:0000256" key="4">
    <source>
        <dbReference type="ARBA" id="ARBA00022538"/>
    </source>
</evidence>
<dbReference type="Pfam" id="PF02705">
    <property type="entry name" value="K_trans"/>
    <property type="match status" value="1"/>
</dbReference>
<dbReference type="KEGG" id="erl:AOC36_08055"/>
<dbReference type="InterPro" id="IPR053951">
    <property type="entry name" value="K_trans_N"/>
</dbReference>
<evidence type="ECO:0000256" key="11">
    <source>
        <dbReference type="HAMAP-Rule" id="MF_01522"/>
    </source>
</evidence>
<dbReference type="Pfam" id="PF22776">
    <property type="entry name" value="K_trans_C"/>
    <property type="match status" value="1"/>
</dbReference>
<comment type="caution">
    <text evidence="11">Lacks conserved residue(s) required for the propagation of feature annotation.</text>
</comment>
<comment type="similarity">
    <text evidence="11">Belongs to the HAK/KUP transporter (TC 2.A.72) family.</text>
</comment>
<comment type="catalytic activity">
    <reaction evidence="11">
        <text>K(+)(in) + H(+)(in) = K(+)(out) + H(+)(out)</text>
        <dbReference type="Rhea" id="RHEA:28490"/>
        <dbReference type="ChEBI" id="CHEBI:15378"/>
        <dbReference type="ChEBI" id="CHEBI:29103"/>
    </reaction>
</comment>
<accession>A0A0X8H0P5</accession>
<evidence type="ECO:0000256" key="2">
    <source>
        <dbReference type="ARBA" id="ARBA00022448"/>
    </source>
</evidence>
<dbReference type="GO" id="GO:0015293">
    <property type="term" value="F:symporter activity"/>
    <property type="evidence" value="ECO:0007669"/>
    <property type="project" value="UniProtKB-UniRule"/>
</dbReference>
<gene>
    <name evidence="11" type="primary">kup</name>
    <name evidence="14" type="ORF">AOC36_08055</name>
</gene>
<evidence type="ECO:0000256" key="10">
    <source>
        <dbReference type="ARBA" id="ARBA00023136"/>
    </source>
</evidence>
<evidence type="ECO:0000256" key="1">
    <source>
        <dbReference type="ARBA" id="ARBA00004141"/>
    </source>
</evidence>
<evidence type="ECO:0000259" key="12">
    <source>
        <dbReference type="Pfam" id="PF02705"/>
    </source>
</evidence>
<keyword evidence="2 11" id="KW-0813">Transport</keyword>
<evidence type="ECO:0000313" key="14">
    <source>
        <dbReference type="EMBL" id="AMC93940.1"/>
    </source>
</evidence>
<sequence>MEKHTVNKKALGGILVALGVVYGDIGTSPLYVMKAMLEGNGGIQYVDETYILGAVSLVFWTLTLLTTIKYVLIALKADNHGEGGIFALFTLVKKRMRWLIIPAMLGGAALLADGILTPAVTVTTAIEGLRSALSTHVGHTMSQNTIIIIVIVIISTLFAFQRFGTEKVGRVFGPVMFVWFTTLAVFGIYNLSKDFTIIRALSPTYALQVLFSPSNKSGILILGMVFLSTTGAEALYSDMGHVGRKNIYFTWPYVKVCLVLNYLGQAAWILSASKMPAYYEIEALNPFYEMVPHSLVFAMVILSTTAAIIASQSLITGSYTLVSEAIKLNMLPRMNIQYPTDNKGQVYIPAVNTMLWISCVACVLYFRTSAHMEAAYGLSITVTMLMTTILLYQYMRLKNHSVLVSGLLIGFFGLIETLFFISSLSKFFHGGFVAAFMALAIYAVMYIWTRGNLVMKKAARAVKIPDYIDQIDLLRNDKSLPLVNTNLVYLTSNSTTDEVDYKIMYSLLDRKPKRAKVYWFVNIEVTDKPYGAQYHVDTFDTNYVFKVHLYLGFRMKQHINVYLREIVQELMEQGTIDTQPQEYTTVKGREVGDFAFILLRDELSVESGLSKFEQFIMSTKIAIKRRTVLPEKWFGIQYSETTTEIVPIAIRKPQHIEITQV</sequence>
<keyword evidence="15" id="KW-1185">Reference proteome</keyword>
<evidence type="ECO:0000313" key="15">
    <source>
        <dbReference type="Proteomes" id="UP000063781"/>
    </source>
</evidence>
<comment type="subcellular location">
    <subcellularLocation>
        <location evidence="11">Cell membrane</location>
        <topology evidence="11">Multi-pass membrane protein</topology>
    </subcellularLocation>
    <subcellularLocation>
        <location evidence="1">Membrane</location>
        <topology evidence="1">Multi-pass membrane protein</topology>
    </subcellularLocation>
</comment>
<feature type="transmembrane region" description="Helical" evidence="11">
    <location>
        <begin position="96"/>
        <end position="121"/>
    </location>
</feature>
<feature type="transmembrane region" description="Helical" evidence="11">
    <location>
        <begin position="248"/>
        <end position="270"/>
    </location>
</feature>
<evidence type="ECO:0000256" key="3">
    <source>
        <dbReference type="ARBA" id="ARBA00022475"/>
    </source>
</evidence>
<feature type="transmembrane region" description="Helical" evidence="11">
    <location>
        <begin position="346"/>
        <end position="368"/>
    </location>
</feature>
<feature type="transmembrane region" description="Helical" evidence="11">
    <location>
        <begin position="172"/>
        <end position="191"/>
    </location>
</feature>
<keyword evidence="10 11" id="KW-0472">Membrane</keyword>
<keyword evidence="5 11" id="KW-0812">Transmembrane</keyword>
<evidence type="ECO:0000259" key="13">
    <source>
        <dbReference type="Pfam" id="PF22776"/>
    </source>
</evidence>
<feature type="transmembrane region" description="Helical" evidence="11">
    <location>
        <begin position="427"/>
        <end position="448"/>
    </location>
</feature>
<keyword evidence="7 11" id="KW-0630">Potassium</keyword>
<dbReference type="PANTHER" id="PTHR30540:SF83">
    <property type="entry name" value="K+ POTASSIUM TRANSPORTER"/>
    <property type="match status" value="1"/>
</dbReference>
<evidence type="ECO:0000256" key="9">
    <source>
        <dbReference type="ARBA" id="ARBA00023065"/>
    </source>
</evidence>
<proteinExistence type="inferred from homology"/>
<organism evidence="14 15">
    <name type="scientific">Erysipelothrix larvae</name>
    <dbReference type="NCBI Taxonomy" id="1514105"/>
    <lineage>
        <taxon>Bacteria</taxon>
        <taxon>Bacillati</taxon>
        <taxon>Bacillota</taxon>
        <taxon>Erysipelotrichia</taxon>
        <taxon>Erysipelotrichales</taxon>
        <taxon>Erysipelotrichaceae</taxon>
        <taxon>Erysipelothrix</taxon>
    </lineage>
</organism>
<dbReference type="AlphaFoldDB" id="A0A0X8H0P5"/>
<feature type="domain" description="K+ potassium transporter C-terminal" evidence="13">
    <location>
        <begin position="486"/>
        <end position="641"/>
    </location>
</feature>
<dbReference type="InterPro" id="IPR003855">
    <property type="entry name" value="K+_transporter"/>
</dbReference>
<feature type="transmembrane region" description="Helical" evidence="11">
    <location>
        <begin position="374"/>
        <end position="395"/>
    </location>
</feature>
<keyword evidence="6 11" id="KW-0769">Symport</keyword>
<dbReference type="HAMAP" id="MF_01522">
    <property type="entry name" value="Kup"/>
    <property type="match status" value="1"/>
</dbReference>
<keyword evidence="9 11" id="KW-0406">Ion transport</keyword>
<dbReference type="InterPro" id="IPR023051">
    <property type="entry name" value="Kup"/>
</dbReference>
<dbReference type="GO" id="GO:0005886">
    <property type="term" value="C:plasma membrane"/>
    <property type="evidence" value="ECO:0007669"/>
    <property type="project" value="UniProtKB-SubCell"/>
</dbReference>
<feature type="transmembrane region" description="Helical" evidence="11">
    <location>
        <begin position="290"/>
        <end position="310"/>
    </location>
</feature>
<dbReference type="RefSeq" id="WP_067633190.1">
    <property type="nucleotide sequence ID" value="NZ_CP013213.1"/>
</dbReference>
<keyword evidence="8 11" id="KW-1133">Transmembrane helix</keyword>
<feature type="transmembrane region" description="Helical" evidence="11">
    <location>
        <begin position="50"/>
        <end position="75"/>
    </location>
</feature>
<feature type="transmembrane region" description="Helical" evidence="11">
    <location>
        <begin position="141"/>
        <end position="160"/>
    </location>
</feature>
<evidence type="ECO:0000256" key="7">
    <source>
        <dbReference type="ARBA" id="ARBA00022958"/>
    </source>
</evidence>
<dbReference type="Proteomes" id="UP000063781">
    <property type="component" value="Chromosome"/>
</dbReference>
<dbReference type="PANTHER" id="PTHR30540">
    <property type="entry name" value="OSMOTIC STRESS POTASSIUM TRANSPORTER"/>
    <property type="match status" value="1"/>
</dbReference>
<keyword evidence="3 11" id="KW-1003">Cell membrane</keyword>
<evidence type="ECO:0000256" key="6">
    <source>
        <dbReference type="ARBA" id="ARBA00022847"/>
    </source>
</evidence>
<feature type="transmembrane region" description="Helical" evidence="11">
    <location>
        <begin position="402"/>
        <end position="421"/>
    </location>
</feature>
<name>A0A0X8H0P5_9FIRM</name>
<comment type="function">
    <text evidence="11">Transport of potassium into the cell. Likely operates as a K(+):H(+) symporter.</text>
</comment>
<dbReference type="EMBL" id="CP013213">
    <property type="protein sequence ID" value="AMC93940.1"/>
    <property type="molecule type" value="Genomic_DNA"/>
</dbReference>
<feature type="domain" description="K+ potassium transporter integral membrane" evidence="12">
    <location>
        <begin position="14"/>
        <end position="463"/>
    </location>
</feature>